<evidence type="ECO:0000313" key="1">
    <source>
        <dbReference type="EMBL" id="RDE24230.1"/>
    </source>
</evidence>
<comment type="caution">
    <text evidence="1">The sequence shown here is derived from an EMBL/GenBank/DDBJ whole genome shotgun (WGS) entry which is preliminary data.</text>
</comment>
<evidence type="ECO:0000313" key="2">
    <source>
        <dbReference type="Proteomes" id="UP000253769"/>
    </source>
</evidence>
<dbReference type="Gene3D" id="3.30.429.10">
    <property type="entry name" value="Macrophage Migration Inhibitory Factor"/>
    <property type="match status" value="1"/>
</dbReference>
<proteinExistence type="predicted"/>
<sequence length="111" mass="12044">MPHLVVDYAVSLESQLEISTLLLSLDQAAIESGLFESAAVKTRAQGFMHYTVAGKPQAFVHVCARILSGRSSEQKLLLSQQLLGVLASQVPGQVSRTVEVVEKERSCYLKG</sequence>
<gene>
    <name evidence="1" type="ORF">DV711_01125</name>
</gene>
<dbReference type="GO" id="GO:0008704">
    <property type="term" value="F:5-carboxymethyl-2-hydroxymuconate delta-isomerase activity"/>
    <property type="evidence" value="ECO:0007669"/>
    <property type="project" value="InterPro"/>
</dbReference>
<dbReference type="PANTHER" id="PTHR37950:SF1">
    <property type="entry name" value="4-HYDROXYPHENYLACETATE CATABOLISM PROTEIN"/>
    <property type="match status" value="1"/>
</dbReference>
<protein>
    <submittedName>
        <fullName evidence="1">5-carboxymethyl-2-hydroxymuconate isomerase</fullName>
    </submittedName>
</protein>
<dbReference type="Proteomes" id="UP000253769">
    <property type="component" value="Unassembled WGS sequence"/>
</dbReference>
<organism evidence="1 2">
    <name type="scientific">Motiliproteus coralliicola</name>
    <dbReference type="NCBI Taxonomy" id="2283196"/>
    <lineage>
        <taxon>Bacteria</taxon>
        <taxon>Pseudomonadati</taxon>
        <taxon>Pseudomonadota</taxon>
        <taxon>Gammaproteobacteria</taxon>
        <taxon>Oceanospirillales</taxon>
        <taxon>Oceanospirillaceae</taxon>
        <taxon>Motiliproteus</taxon>
    </lineage>
</organism>
<accession>A0A369WQ76</accession>
<dbReference type="OrthoDB" id="9814215at2"/>
<dbReference type="InterPro" id="IPR004220">
    <property type="entry name" value="5-COMe_2-OHmuconate_Isoase"/>
</dbReference>
<dbReference type="AlphaFoldDB" id="A0A369WQ76"/>
<keyword evidence="1" id="KW-0413">Isomerase</keyword>
<dbReference type="RefSeq" id="WP_114693814.1">
    <property type="nucleotide sequence ID" value="NZ_QQOH01000001.1"/>
</dbReference>
<dbReference type="PANTHER" id="PTHR37950">
    <property type="entry name" value="4-HYDROXYPHENYLACETATE CATABOLISM PROTEIN"/>
    <property type="match status" value="1"/>
</dbReference>
<keyword evidence="2" id="KW-1185">Reference proteome</keyword>
<dbReference type="EMBL" id="QQOH01000001">
    <property type="protein sequence ID" value="RDE24230.1"/>
    <property type="molecule type" value="Genomic_DNA"/>
</dbReference>
<name>A0A369WQ76_9GAMM</name>
<reference evidence="1 2" key="1">
    <citation type="submission" date="2018-07" db="EMBL/GenBank/DDBJ databases">
        <title>Motiliproteus coralliicola sp. nov., a bacterium isolated from Coral.</title>
        <authorList>
            <person name="Wang G."/>
        </authorList>
    </citation>
    <scope>NUCLEOTIDE SEQUENCE [LARGE SCALE GENOMIC DNA]</scope>
    <source>
        <strain evidence="1 2">C34</strain>
    </source>
</reference>
<dbReference type="Pfam" id="PF02962">
    <property type="entry name" value="CHMI"/>
    <property type="match status" value="1"/>
</dbReference>
<dbReference type="InterPro" id="IPR014347">
    <property type="entry name" value="Tautomerase/MIF_sf"/>
</dbReference>
<dbReference type="SUPFAM" id="SSF55331">
    <property type="entry name" value="Tautomerase/MIF"/>
    <property type="match status" value="1"/>
</dbReference>